<sequence>MHDLDIARAVIHDPDAVELALWCHDVIYIPGAQDNERRSCAHRWNDLGDDT</sequence>
<protein>
    <submittedName>
        <fullName evidence="1">Uncharacterized protein</fullName>
    </submittedName>
</protein>
<organism evidence="1 2">
    <name type="scientific">Crenobacter oryzisoli</name>
    <dbReference type="NCBI Taxonomy" id="3056844"/>
    <lineage>
        <taxon>Bacteria</taxon>
        <taxon>Pseudomonadati</taxon>
        <taxon>Pseudomonadota</taxon>
        <taxon>Betaproteobacteria</taxon>
        <taxon>Neisseriales</taxon>
        <taxon>Neisseriaceae</taxon>
        <taxon>Crenobacter</taxon>
    </lineage>
</organism>
<gene>
    <name evidence="1" type="ORF">QU481_16085</name>
</gene>
<accession>A0ABT7XRH2</accession>
<proteinExistence type="predicted"/>
<dbReference type="RefSeq" id="WP_289831049.1">
    <property type="nucleotide sequence ID" value="NZ_JAUEDK010000032.1"/>
</dbReference>
<evidence type="ECO:0000313" key="2">
    <source>
        <dbReference type="Proteomes" id="UP001168540"/>
    </source>
</evidence>
<comment type="caution">
    <text evidence="1">The sequence shown here is derived from an EMBL/GenBank/DDBJ whole genome shotgun (WGS) entry which is preliminary data.</text>
</comment>
<dbReference type="EMBL" id="JAUEDK010000032">
    <property type="protein sequence ID" value="MDN0076394.1"/>
    <property type="molecule type" value="Genomic_DNA"/>
</dbReference>
<dbReference type="Proteomes" id="UP001168540">
    <property type="component" value="Unassembled WGS sequence"/>
</dbReference>
<keyword evidence="2" id="KW-1185">Reference proteome</keyword>
<reference evidence="1" key="1">
    <citation type="submission" date="2023-06" db="EMBL/GenBank/DDBJ databases">
        <authorList>
            <person name="Zhang S."/>
        </authorList>
    </citation>
    <scope>NUCLEOTIDE SEQUENCE</scope>
    <source>
        <strain evidence="1">SG2303</strain>
    </source>
</reference>
<name>A0ABT7XRH2_9NEIS</name>
<evidence type="ECO:0000313" key="1">
    <source>
        <dbReference type="EMBL" id="MDN0076394.1"/>
    </source>
</evidence>